<accession>A0A9D4TMD4</accession>
<dbReference type="InterPro" id="IPR005135">
    <property type="entry name" value="Endo/exonuclease/phosphatase"/>
</dbReference>
<name>A0A9D4TMD4_CHLVU</name>
<evidence type="ECO:0000256" key="1">
    <source>
        <dbReference type="SAM" id="MobiDB-lite"/>
    </source>
</evidence>
<feature type="region of interest" description="Disordered" evidence="1">
    <location>
        <begin position="478"/>
        <end position="507"/>
    </location>
</feature>
<organism evidence="3 4">
    <name type="scientific">Chlorella vulgaris</name>
    <name type="common">Green alga</name>
    <dbReference type="NCBI Taxonomy" id="3077"/>
    <lineage>
        <taxon>Eukaryota</taxon>
        <taxon>Viridiplantae</taxon>
        <taxon>Chlorophyta</taxon>
        <taxon>core chlorophytes</taxon>
        <taxon>Trebouxiophyceae</taxon>
        <taxon>Chlorellales</taxon>
        <taxon>Chlorellaceae</taxon>
        <taxon>Chlorella clade</taxon>
        <taxon>Chlorella</taxon>
    </lineage>
</organism>
<evidence type="ECO:0000259" key="2">
    <source>
        <dbReference type="Pfam" id="PF03372"/>
    </source>
</evidence>
<dbReference type="EMBL" id="SIDB01000008">
    <property type="protein sequence ID" value="KAI3429537.1"/>
    <property type="molecule type" value="Genomic_DNA"/>
</dbReference>
<comment type="caution">
    <text evidence="3">The sequence shown here is derived from an EMBL/GenBank/DDBJ whole genome shotgun (WGS) entry which is preliminary data.</text>
</comment>
<evidence type="ECO:0000313" key="3">
    <source>
        <dbReference type="EMBL" id="KAI3429537.1"/>
    </source>
</evidence>
<dbReference type="Pfam" id="PF03372">
    <property type="entry name" value="Exo_endo_phos"/>
    <property type="match status" value="1"/>
</dbReference>
<protein>
    <recommendedName>
        <fullName evidence="2">Endonuclease/exonuclease/phosphatase domain-containing protein</fullName>
    </recommendedName>
</protein>
<feature type="domain" description="Endonuclease/exonuclease/phosphatase" evidence="2">
    <location>
        <begin position="11"/>
        <end position="203"/>
    </location>
</feature>
<keyword evidence="4" id="KW-1185">Reference proteome</keyword>
<dbReference type="Gene3D" id="3.60.10.10">
    <property type="entry name" value="Endonuclease/exonuclease/phosphatase"/>
    <property type="match status" value="1"/>
</dbReference>
<dbReference type="Proteomes" id="UP001055712">
    <property type="component" value="Unassembled WGS sequence"/>
</dbReference>
<dbReference type="AlphaFoldDB" id="A0A9D4TMD4"/>
<dbReference type="SUPFAM" id="SSF56219">
    <property type="entry name" value="DNase I-like"/>
    <property type="match status" value="1"/>
</dbReference>
<dbReference type="GO" id="GO:0003824">
    <property type="term" value="F:catalytic activity"/>
    <property type="evidence" value="ECO:0007669"/>
    <property type="project" value="InterPro"/>
</dbReference>
<proteinExistence type="predicted"/>
<evidence type="ECO:0000313" key="4">
    <source>
        <dbReference type="Proteomes" id="UP001055712"/>
    </source>
</evidence>
<reference evidence="3" key="1">
    <citation type="journal article" date="2019" name="Plant J.">
        <title>Chlorella vulgaris genome assembly and annotation reveals the molecular basis for metabolic acclimation to high light conditions.</title>
        <authorList>
            <person name="Cecchin M."/>
            <person name="Marcolungo L."/>
            <person name="Rossato M."/>
            <person name="Girolomoni L."/>
            <person name="Cosentino E."/>
            <person name="Cuine S."/>
            <person name="Li-Beisson Y."/>
            <person name="Delledonne M."/>
            <person name="Ballottari M."/>
        </authorList>
    </citation>
    <scope>NUCLEOTIDE SEQUENCE</scope>
    <source>
        <strain evidence="3">211/11P</strain>
    </source>
</reference>
<sequence>MATLEGKILSVNCGKGSHQQLASQEEANASLAALCRELEPDVILLQEYSYRPLDRCVAALPGGVARWEAAQLYPEKDLSPIVVYDHTKFSGRVGALHELSPEEYGGQDPFDVKFAGRYTAVRLTSTKDSELQFVAVSYHGQQNLPKRFKGTAGDEQTYKADEEKRKNGRRLVKKVGEATVKLHMPAVVGGDWNCTFIDRQLPKSLEWEMRLKTVGGYLPHEDHCKRYNQPCIDFFCTLWPLKTDEAAPVVVVTSVRARAHIEHAERYDHDPVFCEFLVAKPGHAIGPLKPTPQDESQVPELKLKLLTRMQLEQAAVAMGRASTSPSKVLKFERLTLVRQLLKQPGVQYSHLCTSARQFLDIRGIGNDCSLASREGEGSDSDVEEDEPTLTAEMFKLPELQDIQAMLLQQKHRSLQQLSVAMGLQANCTSQLMRERLGKEAKRLSVLLELLQVSPAPLPSEPSGSTGIVTLSTDLSAEVVTSHPSVGEPTTPAPSARLRMQSVSPEPL</sequence>
<reference evidence="3" key="2">
    <citation type="submission" date="2020-11" db="EMBL/GenBank/DDBJ databases">
        <authorList>
            <person name="Cecchin M."/>
            <person name="Marcolungo L."/>
            <person name="Rossato M."/>
            <person name="Girolomoni L."/>
            <person name="Cosentino E."/>
            <person name="Cuine S."/>
            <person name="Li-Beisson Y."/>
            <person name="Delledonne M."/>
            <person name="Ballottari M."/>
        </authorList>
    </citation>
    <scope>NUCLEOTIDE SEQUENCE</scope>
    <source>
        <strain evidence="3">211/11P</strain>
        <tissue evidence="3">Whole cell</tissue>
    </source>
</reference>
<dbReference type="InterPro" id="IPR036691">
    <property type="entry name" value="Endo/exonu/phosph_ase_sf"/>
</dbReference>
<gene>
    <name evidence="3" type="ORF">D9Q98_005625</name>
</gene>